<evidence type="ECO:0000256" key="5">
    <source>
        <dbReference type="ARBA" id="ARBA00023186"/>
    </source>
</evidence>
<comment type="similarity">
    <text evidence="2">Belongs to the FliS family.</text>
</comment>
<gene>
    <name evidence="7" type="primary">fliS</name>
    <name evidence="7" type="ORF">MNODULE_20395</name>
</gene>
<dbReference type="Gene3D" id="1.20.120.340">
    <property type="entry name" value="Flagellar protein FliS"/>
    <property type="match status" value="1"/>
</dbReference>
<keyword evidence="3" id="KW-0963">Cytoplasm</keyword>
<keyword evidence="7" id="KW-0969">Cilium</keyword>
<dbReference type="PANTHER" id="PTHR34773">
    <property type="entry name" value="FLAGELLAR SECRETION CHAPERONE FLIS"/>
    <property type="match status" value="1"/>
</dbReference>
<dbReference type="InterPro" id="IPR003713">
    <property type="entry name" value="FliS"/>
</dbReference>
<keyword evidence="8" id="KW-1185">Reference proteome</keyword>
<evidence type="ECO:0000313" key="8">
    <source>
        <dbReference type="Proteomes" id="UP000534783"/>
    </source>
</evidence>
<dbReference type="SUPFAM" id="SSF101116">
    <property type="entry name" value="Flagellar export chaperone FliS"/>
    <property type="match status" value="1"/>
</dbReference>
<dbReference type="GO" id="GO:0005829">
    <property type="term" value="C:cytosol"/>
    <property type="evidence" value="ECO:0007669"/>
    <property type="project" value="UniProtKB-SubCell"/>
</dbReference>
<comment type="caution">
    <text evidence="7">The sequence shown here is derived from an EMBL/GenBank/DDBJ whole genome shotgun (WGS) entry which is preliminary data.</text>
</comment>
<evidence type="ECO:0000313" key="7">
    <source>
        <dbReference type="EMBL" id="NKE73119.1"/>
    </source>
</evidence>
<dbReference type="PANTHER" id="PTHR34773:SF1">
    <property type="entry name" value="FLAGELLAR SECRETION CHAPERONE FLIS"/>
    <property type="match status" value="1"/>
</dbReference>
<feature type="compositionally biased region" description="Polar residues" evidence="6">
    <location>
        <begin position="157"/>
        <end position="166"/>
    </location>
</feature>
<dbReference type="Pfam" id="PF02561">
    <property type="entry name" value="FliS"/>
    <property type="match status" value="1"/>
</dbReference>
<reference evidence="7 8" key="1">
    <citation type="journal article" date="2020" name="Nature">
        <title>Bacterial chemolithoautotrophy via manganese oxidation.</title>
        <authorList>
            <person name="Yu H."/>
            <person name="Leadbetter J.R."/>
        </authorList>
    </citation>
    <scope>NUCLEOTIDE SEQUENCE [LARGE SCALE GENOMIC DNA]</scope>
    <source>
        <strain evidence="7 8">Mn-1</strain>
    </source>
</reference>
<dbReference type="NCBIfam" id="TIGR00208">
    <property type="entry name" value="fliS"/>
    <property type="match status" value="1"/>
</dbReference>
<protein>
    <submittedName>
        <fullName evidence="7">Flagellar export chaperone FliS</fullName>
    </submittedName>
</protein>
<accession>A0A7X6ID62</accession>
<organism evidence="7 8">
    <name type="scientific">Candidatus Manganitrophus noduliformans</name>
    <dbReference type="NCBI Taxonomy" id="2606439"/>
    <lineage>
        <taxon>Bacteria</taxon>
        <taxon>Pseudomonadati</taxon>
        <taxon>Nitrospirota</taxon>
        <taxon>Nitrospiria</taxon>
        <taxon>Candidatus Troglogloeales</taxon>
        <taxon>Candidatus Manganitrophaceae</taxon>
        <taxon>Candidatus Manganitrophus</taxon>
    </lineage>
</organism>
<keyword evidence="7" id="KW-0966">Cell projection</keyword>
<comment type="subcellular location">
    <subcellularLocation>
        <location evidence="1">Cytoplasm</location>
        <location evidence="1">Cytosol</location>
    </subcellularLocation>
</comment>
<evidence type="ECO:0000256" key="4">
    <source>
        <dbReference type="ARBA" id="ARBA00022795"/>
    </source>
</evidence>
<evidence type="ECO:0000256" key="2">
    <source>
        <dbReference type="ARBA" id="ARBA00008787"/>
    </source>
</evidence>
<feature type="region of interest" description="Disordered" evidence="6">
    <location>
        <begin position="146"/>
        <end position="166"/>
    </location>
</feature>
<evidence type="ECO:0000256" key="1">
    <source>
        <dbReference type="ARBA" id="ARBA00004514"/>
    </source>
</evidence>
<dbReference type="GO" id="GO:0044780">
    <property type="term" value="P:bacterial-type flagellum assembly"/>
    <property type="evidence" value="ECO:0007669"/>
    <property type="project" value="InterPro"/>
</dbReference>
<evidence type="ECO:0000256" key="6">
    <source>
        <dbReference type="SAM" id="MobiDB-lite"/>
    </source>
</evidence>
<dbReference type="CDD" id="cd16098">
    <property type="entry name" value="FliS"/>
    <property type="match status" value="1"/>
</dbReference>
<keyword evidence="7" id="KW-0282">Flagellum</keyword>
<evidence type="ECO:0000256" key="3">
    <source>
        <dbReference type="ARBA" id="ARBA00022490"/>
    </source>
</evidence>
<dbReference type="InterPro" id="IPR036584">
    <property type="entry name" value="FliS_sf"/>
</dbReference>
<dbReference type="GO" id="GO:0071973">
    <property type="term" value="P:bacterial-type flagellum-dependent cell motility"/>
    <property type="evidence" value="ECO:0007669"/>
    <property type="project" value="TreeGrafter"/>
</dbReference>
<dbReference type="Proteomes" id="UP000534783">
    <property type="component" value="Unassembled WGS sequence"/>
</dbReference>
<sequence>MQSHPQQHDGADTMNLSPNYPMNAYVQASLQTAAPTADPHKLILMLFDGAIEAVHSANEFMLNQNFSEKGRAVSKAIAIIGELASSLNYEAGGEIAASLGLLYAHMTVELLNASIDNNPEDLSHVGQLLTELRSGWAAINLQQTVAAESAPEPHPPQTVTGSYGKV</sequence>
<dbReference type="EMBL" id="VTOW01000005">
    <property type="protein sequence ID" value="NKE73119.1"/>
    <property type="molecule type" value="Genomic_DNA"/>
</dbReference>
<keyword evidence="4" id="KW-1005">Bacterial flagellum biogenesis</keyword>
<proteinExistence type="inferred from homology"/>
<name>A0A7X6ID62_9BACT</name>
<keyword evidence="5" id="KW-0143">Chaperone</keyword>
<dbReference type="AlphaFoldDB" id="A0A7X6ID62"/>